<evidence type="ECO:0000313" key="2">
    <source>
        <dbReference type="EMBL" id="ABP73916.1"/>
    </source>
</evidence>
<keyword evidence="1" id="KW-0732">Signal</keyword>
<dbReference type="HOGENOM" id="CLU_1912549_0_0_6"/>
<sequence precursor="true">MKHRIVSLFFCFVFSCWTVAATAAGRDYKCVVERVSSASGDNGSLHQFYVDNYVGRDFSVDRASGVMAGALKNSYVTEPQVIDFGSSENAYKVVATMRVDQGAGAGSNVYALTIEEFESGPEKPFVFLMNATVFFGKCEHY</sequence>
<evidence type="ECO:0000256" key="1">
    <source>
        <dbReference type="SAM" id="SignalP"/>
    </source>
</evidence>
<feature type="chain" id="PRO_5002677460" evidence="1">
    <location>
        <begin position="24"/>
        <end position="141"/>
    </location>
</feature>
<dbReference type="KEGG" id="spc:Sputcn32_0180"/>
<accession>A4Y1T3</accession>
<organism evidence="2">
    <name type="scientific">Shewanella putrefaciens (strain CN-32 / ATCC BAA-453)</name>
    <dbReference type="NCBI Taxonomy" id="319224"/>
    <lineage>
        <taxon>Bacteria</taxon>
        <taxon>Pseudomonadati</taxon>
        <taxon>Pseudomonadota</taxon>
        <taxon>Gammaproteobacteria</taxon>
        <taxon>Alteromonadales</taxon>
        <taxon>Shewanellaceae</taxon>
        <taxon>Shewanella</taxon>
    </lineage>
</organism>
<protein>
    <submittedName>
        <fullName evidence="2">Uncharacterized protein</fullName>
    </submittedName>
</protein>
<feature type="signal peptide" evidence="1">
    <location>
        <begin position="1"/>
        <end position="23"/>
    </location>
</feature>
<reference evidence="2" key="1">
    <citation type="submission" date="2007-04" db="EMBL/GenBank/DDBJ databases">
        <title>Complete sequence of Shewanella putrefaciens CN-32.</title>
        <authorList>
            <consortium name="US DOE Joint Genome Institute"/>
            <person name="Copeland A."/>
            <person name="Lucas S."/>
            <person name="Lapidus A."/>
            <person name="Barry K."/>
            <person name="Detter J.C."/>
            <person name="Glavina del Rio T."/>
            <person name="Hammon N."/>
            <person name="Israni S."/>
            <person name="Dalin E."/>
            <person name="Tice H."/>
            <person name="Pitluck S."/>
            <person name="Chain P."/>
            <person name="Malfatti S."/>
            <person name="Shin M."/>
            <person name="Vergez L."/>
            <person name="Schmutz J."/>
            <person name="Larimer F."/>
            <person name="Land M."/>
            <person name="Hauser L."/>
            <person name="Kyrpides N."/>
            <person name="Mikhailova N."/>
            <person name="Romine M.F."/>
            <person name="Fredrickson J."/>
            <person name="Tiedje J."/>
            <person name="Richardson P."/>
        </authorList>
    </citation>
    <scope>NUCLEOTIDE SEQUENCE [LARGE SCALE GENOMIC DNA]</scope>
    <source>
        <strain evidence="2">CN-32</strain>
    </source>
</reference>
<dbReference type="EMBL" id="CP000681">
    <property type="protein sequence ID" value="ABP73916.1"/>
    <property type="molecule type" value="Genomic_DNA"/>
</dbReference>
<dbReference type="eggNOG" id="ENOG502ZWQY">
    <property type="taxonomic scope" value="Bacteria"/>
</dbReference>
<name>A4Y1T3_SHEPC</name>
<gene>
    <name evidence="2" type="ordered locus">Sputcn32_0180</name>
</gene>
<dbReference type="PROSITE" id="PS51257">
    <property type="entry name" value="PROKAR_LIPOPROTEIN"/>
    <property type="match status" value="1"/>
</dbReference>
<dbReference type="AlphaFoldDB" id="A4Y1T3"/>
<proteinExistence type="predicted"/>